<keyword evidence="2" id="KW-1185">Reference proteome</keyword>
<name>A0A9P8NSS3_9ASCO</name>
<comment type="caution">
    <text evidence="1">The sequence shown here is derived from an EMBL/GenBank/DDBJ whole genome shotgun (WGS) entry which is preliminary data.</text>
</comment>
<dbReference type="AlphaFoldDB" id="A0A9P8NSS3"/>
<accession>A0A9P8NSS3</accession>
<evidence type="ECO:0000313" key="1">
    <source>
        <dbReference type="EMBL" id="KAH3659012.1"/>
    </source>
</evidence>
<organism evidence="1 2">
    <name type="scientific">Ogataea polymorpha</name>
    <dbReference type="NCBI Taxonomy" id="460523"/>
    <lineage>
        <taxon>Eukaryota</taxon>
        <taxon>Fungi</taxon>
        <taxon>Dikarya</taxon>
        <taxon>Ascomycota</taxon>
        <taxon>Saccharomycotina</taxon>
        <taxon>Pichiomycetes</taxon>
        <taxon>Pichiales</taxon>
        <taxon>Pichiaceae</taxon>
        <taxon>Ogataea</taxon>
    </lineage>
</organism>
<gene>
    <name evidence="1" type="ORF">OGATHE_006738</name>
</gene>
<reference evidence="1" key="1">
    <citation type="journal article" date="2021" name="Open Biol.">
        <title>Shared evolutionary footprints suggest mitochondrial oxidative damage underlies multiple complex I losses in fungi.</title>
        <authorList>
            <person name="Schikora-Tamarit M.A."/>
            <person name="Marcet-Houben M."/>
            <person name="Nosek J."/>
            <person name="Gabaldon T."/>
        </authorList>
    </citation>
    <scope>NUCLEOTIDE SEQUENCE</scope>
    <source>
        <strain evidence="1">NCAIM Y.01608</strain>
    </source>
</reference>
<protein>
    <submittedName>
        <fullName evidence="1">Uncharacterized protein</fullName>
    </submittedName>
</protein>
<evidence type="ECO:0000313" key="2">
    <source>
        <dbReference type="Proteomes" id="UP000788993"/>
    </source>
</evidence>
<dbReference type="EMBL" id="JAEUBD010001571">
    <property type="protein sequence ID" value="KAH3659012.1"/>
    <property type="molecule type" value="Genomic_DNA"/>
</dbReference>
<dbReference type="Proteomes" id="UP000788993">
    <property type="component" value="Unassembled WGS sequence"/>
</dbReference>
<proteinExistence type="predicted"/>
<sequence>MSTAINITCESTPCSACDSRSEATKSGSAYLSATTRTSDGPAGISMAHMALESLETSILAAVTNWFPGPMILSHLGTDSVPYAIAATAWAPPASTMHLAPTLCAT</sequence>
<reference evidence="1" key="2">
    <citation type="submission" date="2021-01" db="EMBL/GenBank/DDBJ databases">
        <authorList>
            <person name="Schikora-Tamarit M.A."/>
        </authorList>
    </citation>
    <scope>NUCLEOTIDE SEQUENCE</scope>
    <source>
        <strain evidence="1">NCAIM Y.01608</strain>
    </source>
</reference>